<accession>A0A166AFD8</accession>
<keyword evidence="3" id="KW-1185">Reference proteome</keyword>
<evidence type="ECO:0000313" key="3">
    <source>
        <dbReference type="Proteomes" id="UP000077266"/>
    </source>
</evidence>
<protein>
    <submittedName>
        <fullName evidence="2">Uncharacterized protein</fullName>
    </submittedName>
</protein>
<dbReference type="Proteomes" id="UP000077266">
    <property type="component" value="Unassembled WGS sequence"/>
</dbReference>
<reference evidence="2 3" key="1">
    <citation type="journal article" date="2016" name="Mol. Biol. Evol.">
        <title>Comparative Genomics of Early-Diverging Mushroom-Forming Fungi Provides Insights into the Origins of Lignocellulose Decay Capabilities.</title>
        <authorList>
            <person name="Nagy L.G."/>
            <person name="Riley R."/>
            <person name="Tritt A."/>
            <person name="Adam C."/>
            <person name="Daum C."/>
            <person name="Floudas D."/>
            <person name="Sun H."/>
            <person name="Yadav J.S."/>
            <person name="Pangilinan J."/>
            <person name="Larsson K.H."/>
            <person name="Matsuura K."/>
            <person name="Barry K."/>
            <person name="Labutti K."/>
            <person name="Kuo R."/>
            <person name="Ohm R.A."/>
            <person name="Bhattacharya S.S."/>
            <person name="Shirouzu T."/>
            <person name="Yoshinaga Y."/>
            <person name="Martin F.M."/>
            <person name="Grigoriev I.V."/>
            <person name="Hibbett D.S."/>
        </authorList>
    </citation>
    <scope>NUCLEOTIDE SEQUENCE [LARGE SCALE GENOMIC DNA]</scope>
    <source>
        <strain evidence="2 3">HHB12029</strain>
    </source>
</reference>
<sequence length="161" mass="15928">MSPVSPVKGLSLKNYVPPKSPSTTPPSSSSALPSPPHSPITISRSSSPSPSPAPPALGLGNLDFNNTQTSHPFPSSPGSNDITPQPNNSVAFPSLGSPVGSPGTNASYEALVKQWCFGGSPGSVAGGHGHGKSASEPAGAGGWLGMSQRMGVGMVGVGEMA</sequence>
<gene>
    <name evidence="2" type="ORF">EXIGLDRAFT_769929</name>
</gene>
<feature type="region of interest" description="Disordered" evidence="1">
    <location>
        <begin position="1"/>
        <end position="104"/>
    </location>
</feature>
<evidence type="ECO:0000256" key="1">
    <source>
        <dbReference type="SAM" id="MobiDB-lite"/>
    </source>
</evidence>
<evidence type="ECO:0000313" key="2">
    <source>
        <dbReference type="EMBL" id="KZV91389.1"/>
    </source>
</evidence>
<dbReference type="InParanoid" id="A0A166AFD8"/>
<feature type="compositionally biased region" description="Polar residues" evidence="1">
    <location>
        <begin position="63"/>
        <end position="91"/>
    </location>
</feature>
<proteinExistence type="predicted"/>
<dbReference type="AlphaFoldDB" id="A0A166AFD8"/>
<feature type="compositionally biased region" description="Low complexity" evidence="1">
    <location>
        <begin position="39"/>
        <end position="48"/>
    </location>
</feature>
<organism evidence="2 3">
    <name type="scientific">Exidia glandulosa HHB12029</name>
    <dbReference type="NCBI Taxonomy" id="1314781"/>
    <lineage>
        <taxon>Eukaryota</taxon>
        <taxon>Fungi</taxon>
        <taxon>Dikarya</taxon>
        <taxon>Basidiomycota</taxon>
        <taxon>Agaricomycotina</taxon>
        <taxon>Agaricomycetes</taxon>
        <taxon>Auriculariales</taxon>
        <taxon>Exidiaceae</taxon>
        <taxon>Exidia</taxon>
    </lineage>
</organism>
<dbReference type="EMBL" id="KV426028">
    <property type="protein sequence ID" value="KZV91389.1"/>
    <property type="molecule type" value="Genomic_DNA"/>
</dbReference>
<name>A0A166AFD8_EXIGL</name>